<feature type="transmembrane region" description="Helical" evidence="1">
    <location>
        <begin position="107"/>
        <end position="127"/>
    </location>
</feature>
<feature type="transmembrane region" description="Helical" evidence="1">
    <location>
        <begin position="139"/>
        <end position="161"/>
    </location>
</feature>
<dbReference type="EMBL" id="FNSO01000001">
    <property type="protein sequence ID" value="SEB29658.1"/>
    <property type="molecule type" value="Genomic_DNA"/>
</dbReference>
<keyword evidence="1" id="KW-0472">Membrane</keyword>
<evidence type="ECO:0000313" key="3">
    <source>
        <dbReference type="Proteomes" id="UP000199622"/>
    </source>
</evidence>
<evidence type="ECO:0000313" key="2">
    <source>
        <dbReference type="EMBL" id="SEB29658.1"/>
    </source>
</evidence>
<feature type="transmembrane region" description="Helical" evidence="1">
    <location>
        <begin position="53"/>
        <end position="72"/>
    </location>
</feature>
<dbReference type="InterPro" id="IPR051533">
    <property type="entry name" value="WaaL-like"/>
</dbReference>
<dbReference type="GO" id="GO:0016874">
    <property type="term" value="F:ligase activity"/>
    <property type="evidence" value="ECO:0007669"/>
    <property type="project" value="UniProtKB-KW"/>
</dbReference>
<dbReference type="PANTHER" id="PTHR37422">
    <property type="entry name" value="TEICHURONIC ACID BIOSYNTHESIS PROTEIN TUAE"/>
    <property type="match status" value="1"/>
</dbReference>
<evidence type="ECO:0000256" key="1">
    <source>
        <dbReference type="SAM" id="Phobius"/>
    </source>
</evidence>
<feature type="transmembrane region" description="Helical" evidence="1">
    <location>
        <begin position="250"/>
        <end position="273"/>
    </location>
</feature>
<accession>A0A1H4I8G2</accession>
<proteinExistence type="predicted"/>
<dbReference type="PANTHER" id="PTHR37422:SF13">
    <property type="entry name" value="LIPOPOLYSACCHARIDE BIOSYNTHESIS PROTEIN PA4999-RELATED"/>
    <property type="match status" value="1"/>
</dbReference>
<feature type="transmembrane region" description="Helical" evidence="1">
    <location>
        <begin position="202"/>
        <end position="219"/>
    </location>
</feature>
<keyword evidence="1" id="KW-0812">Transmembrane</keyword>
<dbReference type="Proteomes" id="UP000199622">
    <property type="component" value="Unassembled WGS sequence"/>
</dbReference>
<reference evidence="3" key="1">
    <citation type="submission" date="2016-10" db="EMBL/GenBank/DDBJ databases">
        <authorList>
            <person name="Varghese N."/>
            <person name="Submissions S."/>
        </authorList>
    </citation>
    <scope>NUCLEOTIDE SEQUENCE [LARGE SCALE GENOMIC DNA]</scope>
    <source>
        <strain evidence="3">DSM 44544</strain>
    </source>
</reference>
<keyword evidence="3" id="KW-1185">Reference proteome</keyword>
<feature type="transmembrane region" description="Helical" evidence="1">
    <location>
        <begin position="181"/>
        <end position="197"/>
    </location>
</feature>
<protein>
    <submittedName>
        <fullName evidence="2">O-antigen ligase</fullName>
    </submittedName>
</protein>
<feature type="transmembrane region" description="Helical" evidence="1">
    <location>
        <begin position="333"/>
        <end position="353"/>
    </location>
</feature>
<gene>
    <name evidence="2" type="ORF">SAMN04489727_0197</name>
</gene>
<sequence>MAAHPGTAGLRGDAAPEPASSTPKWAGLAWALLILNTLGSTGAKTILPLPRSVSQLVTMGSLMTAFVIALALNKHLRIRPSAYLLLLTALLGTSILSSADLQEGLGALFRCFRLTVFVSTLWLLTRWWDGGFSFVRYHIRTYAVVLASVAVGLVVSPGNAMPEEYGGRLSGAVWPLTPPQIGQYAAVISGLTLLLWFGRRTTWRSAVLIVVPVLGLLMLTHTRTATLGLVAGLAVAFLSMVLTSARARKVFAWTVGVGGVAGIVLAGALQTWFLRGQSADNFSSLTGRAKVWDALLEAPRTTGEYIFGVGLTDKSYDGLPIDNSWLAIYHEQGFVGIALVAAFLLTLIVVAVLRPPSLARACAIFLITYCVSASYTEAGLGDASPYLLHLAVAASLLVRGVPQSDEQAFIPAKGADVRGAGA</sequence>
<keyword evidence="2" id="KW-0436">Ligase</keyword>
<dbReference type="STRING" id="208445.SAMN04489727_0197"/>
<feature type="transmembrane region" description="Helical" evidence="1">
    <location>
        <begin position="225"/>
        <end position="243"/>
    </location>
</feature>
<dbReference type="RefSeq" id="WP_244170000.1">
    <property type="nucleotide sequence ID" value="NZ_FNSO01000001.1"/>
</dbReference>
<keyword evidence="1" id="KW-1133">Transmembrane helix</keyword>
<dbReference type="AlphaFoldDB" id="A0A1H4I8G2"/>
<name>A0A1H4I8G2_9PSEU</name>
<organism evidence="2 3">
    <name type="scientific">Amycolatopsis tolypomycina</name>
    <dbReference type="NCBI Taxonomy" id="208445"/>
    <lineage>
        <taxon>Bacteria</taxon>
        <taxon>Bacillati</taxon>
        <taxon>Actinomycetota</taxon>
        <taxon>Actinomycetes</taxon>
        <taxon>Pseudonocardiales</taxon>
        <taxon>Pseudonocardiaceae</taxon>
        <taxon>Amycolatopsis</taxon>
    </lineage>
</organism>
<feature type="transmembrane region" description="Helical" evidence="1">
    <location>
        <begin position="84"/>
        <end position="101"/>
    </location>
</feature>